<evidence type="ECO:0000313" key="1">
    <source>
        <dbReference type="EMBL" id="ACK72985.1"/>
    </source>
</evidence>
<gene>
    <name evidence="1" type="ordered locus">PCC7424_4623</name>
</gene>
<reference evidence="2" key="1">
    <citation type="journal article" date="2011" name="MBio">
        <title>Novel metabolic attributes of the genus Cyanothece, comprising a group of unicellular nitrogen-fixing Cyanobacteria.</title>
        <authorList>
            <person name="Bandyopadhyay A."/>
            <person name="Elvitigala T."/>
            <person name="Welsh E."/>
            <person name="Stockel J."/>
            <person name="Liberton M."/>
            <person name="Min H."/>
            <person name="Sherman L.A."/>
            <person name="Pakrasi H.B."/>
        </authorList>
    </citation>
    <scope>NUCLEOTIDE SEQUENCE [LARGE SCALE GENOMIC DNA]</scope>
    <source>
        <strain evidence="2">PCC 7424</strain>
    </source>
</reference>
<accession>B7KBK7</accession>
<evidence type="ECO:0000313" key="2">
    <source>
        <dbReference type="Proteomes" id="UP000002384"/>
    </source>
</evidence>
<name>B7KBK7_GLOC7</name>
<dbReference type="HOGENOM" id="CLU_3134755_0_0_3"/>
<dbReference type="AlphaFoldDB" id="B7KBK7"/>
<organism evidence="1 2">
    <name type="scientific">Gloeothece citriformis (strain PCC 7424)</name>
    <name type="common">Cyanothece sp. (strain PCC 7424)</name>
    <dbReference type="NCBI Taxonomy" id="65393"/>
    <lineage>
        <taxon>Bacteria</taxon>
        <taxon>Bacillati</taxon>
        <taxon>Cyanobacteriota</taxon>
        <taxon>Cyanophyceae</taxon>
        <taxon>Oscillatoriophycideae</taxon>
        <taxon>Chroococcales</taxon>
        <taxon>Aphanothecaceae</taxon>
        <taxon>Gloeothece</taxon>
        <taxon>Gloeothece citriformis</taxon>
    </lineage>
</organism>
<sequence length="49" mass="5415">MSNEDLTQLVEFNAKALEALTNLDLLGFTTVQPNLQLPDIFSSSFLDLS</sequence>
<protein>
    <submittedName>
        <fullName evidence="1">Uncharacterized protein</fullName>
    </submittedName>
</protein>
<dbReference type="EMBL" id="CP001291">
    <property type="protein sequence ID" value="ACK72985.1"/>
    <property type="molecule type" value="Genomic_DNA"/>
</dbReference>
<proteinExistence type="predicted"/>
<dbReference type="STRING" id="65393.PCC7424_4623"/>
<dbReference type="KEGG" id="cyc:PCC7424_4623"/>
<keyword evidence="2" id="KW-1185">Reference proteome</keyword>
<dbReference type="Proteomes" id="UP000002384">
    <property type="component" value="Chromosome"/>
</dbReference>
<dbReference type="RefSeq" id="WP_015956568.1">
    <property type="nucleotide sequence ID" value="NC_011729.1"/>
</dbReference>